<organism evidence="2">
    <name type="scientific">viral metagenome</name>
    <dbReference type="NCBI Taxonomy" id="1070528"/>
    <lineage>
        <taxon>unclassified sequences</taxon>
        <taxon>metagenomes</taxon>
        <taxon>organismal metagenomes</taxon>
    </lineage>
</organism>
<sequence>MYLACDKAGDSKPLFKDDNFIEKNFCTDYYLYKARSGGEEKCHNCEHLVLVDMKEEDYEQIK</sequence>
<dbReference type="EMBL" id="MT141565">
    <property type="protein sequence ID" value="QJA67040.1"/>
    <property type="molecule type" value="Genomic_DNA"/>
</dbReference>
<dbReference type="AlphaFoldDB" id="A0A6M3JX28"/>
<name>A0A6M3JX28_9ZZZZ</name>
<gene>
    <name evidence="2" type="ORF">MM415A01997_0008</name>
    <name evidence="1" type="ORF">MM415B00308_0018</name>
</gene>
<evidence type="ECO:0000313" key="1">
    <source>
        <dbReference type="EMBL" id="QJA67040.1"/>
    </source>
</evidence>
<accession>A0A6M3JX28</accession>
<dbReference type="EMBL" id="MT142100">
    <property type="protein sequence ID" value="QJA74464.1"/>
    <property type="molecule type" value="Genomic_DNA"/>
</dbReference>
<protein>
    <submittedName>
        <fullName evidence="2">Uncharacterized protein</fullName>
    </submittedName>
</protein>
<proteinExistence type="predicted"/>
<reference evidence="2" key="1">
    <citation type="submission" date="2020-03" db="EMBL/GenBank/DDBJ databases">
        <title>The deep terrestrial virosphere.</title>
        <authorList>
            <person name="Holmfeldt K."/>
            <person name="Nilsson E."/>
            <person name="Simone D."/>
            <person name="Lopez-Fernandez M."/>
            <person name="Wu X."/>
            <person name="de Brujin I."/>
            <person name="Lundin D."/>
            <person name="Andersson A."/>
            <person name="Bertilsson S."/>
            <person name="Dopson M."/>
        </authorList>
    </citation>
    <scope>NUCLEOTIDE SEQUENCE</scope>
    <source>
        <strain evidence="2">MM415A01997</strain>
        <strain evidence="1">MM415B00308</strain>
    </source>
</reference>
<evidence type="ECO:0000313" key="2">
    <source>
        <dbReference type="EMBL" id="QJA74464.1"/>
    </source>
</evidence>